<dbReference type="PRINTS" id="PR00368">
    <property type="entry name" value="FADPNR"/>
</dbReference>
<dbReference type="InterPro" id="IPR015939">
    <property type="entry name" value="Fum_Rdtase/Succ_DH_flav-like_C"/>
</dbReference>
<dbReference type="GO" id="GO:0050660">
    <property type="term" value="F:flavin adenine dinucleotide binding"/>
    <property type="evidence" value="ECO:0007669"/>
    <property type="project" value="InterPro"/>
</dbReference>
<dbReference type="Proteomes" id="UP000777265">
    <property type="component" value="Unassembled WGS sequence"/>
</dbReference>
<dbReference type="PANTHER" id="PTHR11632:SF51">
    <property type="entry name" value="SUCCINATE DEHYDROGENASE [UBIQUINONE] FLAVOPROTEIN SUBUNIT, MITOCHONDRIAL"/>
    <property type="match status" value="1"/>
</dbReference>
<evidence type="ECO:0000256" key="10">
    <source>
        <dbReference type="ARBA" id="ARBA00023136"/>
    </source>
</evidence>
<dbReference type="Gene3D" id="3.50.50.60">
    <property type="entry name" value="FAD/NAD(P)-binding domain"/>
    <property type="match status" value="1"/>
</dbReference>
<dbReference type="InterPro" id="IPR030664">
    <property type="entry name" value="SdhA/FrdA/AprA"/>
</dbReference>
<comment type="similarity">
    <text evidence="3">Belongs to the FAD-dependent oxidoreductase 2 family. FRD/SDH subfamily.</text>
</comment>
<dbReference type="EC" id="1.3.5.1" evidence="4"/>
<feature type="domain" description="FAD-dependent oxidoreductase 2 FAD-binding" evidence="13">
    <location>
        <begin position="5"/>
        <end position="385"/>
    </location>
</feature>
<evidence type="ECO:0000256" key="6">
    <source>
        <dbReference type="ARBA" id="ARBA00022630"/>
    </source>
</evidence>
<dbReference type="InterPro" id="IPR003952">
    <property type="entry name" value="FRD_SDH_FAD_BS"/>
</dbReference>
<reference evidence="15" key="1">
    <citation type="journal article" date="2020" name="Biotechnol. Biofuels">
        <title>New insights from the biogas microbiome by comprehensive genome-resolved metagenomics of nearly 1600 species originating from multiple anaerobic digesters.</title>
        <authorList>
            <person name="Campanaro S."/>
            <person name="Treu L."/>
            <person name="Rodriguez-R L.M."/>
            <person name="Kovalovszki A."/>
            <person name="Ziels R.M."/>
            <person name="Maus I."/>
            <person name="Zhu X."/>
            <person name="Kougias P.G."/>
            <person name="Basile A."/>
            <person name="Luo G."/>
            <person name="Schluter A."/>
            <person name="Konstantinidis K.T."/>
            <person name="Angelidaki I."/>
        </authorList>
    </citation>
    <scope>NUCLEOTIDE SEQUENCE</scope>
    <source>
        <strain evidence="15">AS06rmzACSIP_7</strain>
    </source>
</reference>
<evidence type="ECO:0000256" key="2">
    <source>
        <dbReference type="ARBA" id="ARBA00004515"/>
    </source>
</evidence>
<dbReference type="SUPFAM" id="SSF51905">
    <property type="entry name" value="FAD/NAD(P)-binding domain"/>
    <property type="match status" value="1"/>
</dbReference>
<reference evidence="15" key="2">
    <citation type="submission" date="2020-01" db="EMBL/GenBank/DDBJ databases">
        <authorList>
            <person name="Campanaro S."/>
        </authorList>
    </citation>
    <scope>NUCLEOTIDE SEQUENCE</scope>
    <source>
        <strain evidence="15">AS06rmzACSIP_7</strain>
    </source>
</reference>
<dbReference type="EMBL" id="JAAYEE010000211">
    <property type="protein sequence ID" value="NLW36081.1"/>
    <property type="molecule type" value="Genomic_DNA"/>
</dbReference>
<dbReference type="SUPFAM" id="SSF56425">
    <property type="entry name" value="Succinate dehydrogenase/fumarate reductase flavoprotein, catalytic domain"/>
    <property type="match status" value="1"/>
</dbReference>
<dbReference type="Pfam" id="PF02910">
    <property type="entry name" value="Succ_DH_flav_C"/>
    <property type="match status" value="1"/>
</dbReference>
<dbReference type="GO" id="GO:0022900">
    <property type="term" value="P:electron transport chain"/>
    <property type="evidence" value="ECO:0007669"/>
    <property type="project" value="InterPro"/>
</dbReference>
<dbReference type="PROSITE" id="PS00504">
    <property type="entry name" value="FRD_SDH_FAD_BINDING"/>
    <property type="match status" value="1"/>
</dbReference>
<organism evidence="15 16">
    <name type="scientific">Syntrophorhabdus aromaticivorans</name>
    <dbReference type="NCBI Taxonomy" id="328301"/>
    <lineage>
        <taxon>Bacteria</taxon>
        <taxon>Pseudomonadati</taxon>
        <taxon>Thermodesulfobacteriota</taxon>
        <taxon>Syntrophorhabdia</taxon>
        <taxon>Syntrophorhabdales</taxon>
        <taxon>Syntrophorhabdaceae</taxon>
        <taxon>Syntrophorhabdus</taxon>
    </lineage>
</organism>
<protein>
    <recommendedName>
        <fullName evidence="4">succinate dehydrogenase</fullName>
        <ecNumber evidence="4">1.3.5.1</ecNumber>
    </recommendedName>
</protein>
<evidence type="ECO:0000256" key="1">
    <source>
        <dbReference type="ARBA" id="ARBA00001974"/>
    </source>
</evidence>
<dbReference type="InterPro" id="IPR037099">
    <property type="entry name" value="Fum_R/Succ_DH_flav-like_C_sf"/>
</dbReference>
<comment type="catalytic activity">
    <reaction evidence="11">
        <text>a quinone + succinate = fumarate + a quinol</text>
        <dbReference type="Rhea" id="RHEA:40523"/>
        <dbReference type="ChEBI" id="CHEBI:24646"/>
        <dbReference type="ChEBI" id="CHEBI:29806"/>
        <dbReference type="ChEBI" id="CHEBI:30031"/>
        <dbReference type="ChEBI" id="CHEBI:132124"/>
        <dbReference type="EC" id="1.3.5.1"/>
    </reaction>
</comment>
<evidence type="ECO:0000256" key="9">
    <source>
        <dbReference type="ARBA" id="ARBA00023002"/>
    </source>
</evidence>
<evidence type="ECO:0000259" key="13">
    <source>
        <dbReference type="Pfam" id="PF00890"/>
    </source>
</evidence>
<keyword evidence="8" id="KW-0249">Electron transport</keyword>
<feature type="active site" description="Proton acceptor" evidence="12">
    <location>
        <position position="276"/>
    </location>
</feature>
<dbReference type="InterPro" id="IPR036188">
    <property type="entry name" value="FAD/NAD-bd_sf"/>
</dbReference>
<dbReference type="PIRSF" id="PIRSF000171">
    <property type="entry name" value="SDHA_APRA_LASPO"/>
    <property type="match status" value="1"/>
</dbReference>
<dbReference type="InterPro" id="IPR003953">
    <property type="entry name" value="FAD-dep_OxRdtase_2_FAD-bd"/>
</dbReference>
<comment type="cofactor">
    <cofactor evidence="1">
        <name>FAD</name>
        <dbReference type="ChEBI" id="CHEBI:57692"/>
    </cofactor>
</comment>
<dbReference type="NCBIfam" id="TIGR01812">
    <property type="entry name" value="sdhA_frdA_Gneg"/>
    <property type="match status" value="1"/>
</dbReference>
<dbReference type="GO" id="GO:0005886">
    <property type="term" value="C:plasma membrane"/>
    <property type="evidence" value="ECO:0007669"/>
    <property type="project" value="UniProtKB-SubCell"/>
</dbReference>
<dbReference type="Pfam" id="PF00890">
    <property type="entry name" value="FAD_binding_2"/>
    <property type="match status" value="1"/>
</dbReference>
<keyword evidence="5" id="KW-0813">Transport</keyword>
<evidence type="ECO:0000256" key="4">
    <source>
        <dbReference type="ARBA" id="ARBA00012792"/>
    </source>
</evidence>
<dbReference type="Gene3D" id="3.90.700.10">
    <property type="entry name" value="Succinate dehydrogenase/fumarate reductase flavoprotein, catalytic domain"/>
    <property type="match status" value="1"/>
</dbReference>
<evidence type="ECO:0000256" key="12">
    <source>
        <dbReference type="PIRSR" id="PIRSR000171-1"/>
    </source>
</evidence>
<dbReference type="Gene3D" id="1.20.58.100">
    <property type="entry name" value="Fumarate reductase/succinate dehydrogenase flavoprotein-like, C-terminal domain"/>
    <property type="match status" value="1"/>
</dbReference>
<dbReference type="AlphaFoldDB" id="A0A971M6J3"/>
<keyword evidence="10" id="KW-0472">Membrane</keyword>
<accession>A0A971M6J3</accession>
<evidence type="ECO:0000259" key="14">
    <source>
        <dbReference type="Pfam" id="PF02910"/>
    </source>
</evidence>
<proteinExistence type="inferred from homology"/>
<keyword evidence="7" id="KW-0274">FAD</keyword>
<dbReference type="SUPFAM" id="SSF46977">
    <property type="entry name" value="Succinate dehydrogenase/fumarate reductase flavoprotein C-terminal domain"/>
    <property type="match status" value="1"/>
</dbReference>
<evidence type="ECO:0000256" key="7">
    <source>
        <dbReference type="ARBA" id="ARBA00022827"/>
    </source>
</evidence>
<evidence type="ECO:0000256" key="8">
    <source>
        <dbReference type="ARBA" id="ARBA00022982"/>
    </source>
</evidence>
<dbReference type="GO" id="GO:0009055">
    <property type="term" value="F:electron transfer activity"/>
    <property type="evidence" value="ECO:0007669"/>
    <property type="project" value="TreeGrafter"/>
</dbReference>
<evidence type="ECO:0000256" key="5">
    <source>
        <dbReference type="ARBA" id="ARBA00022448"/>
    </source>
</evidence>
<evidence type="ECO:0000256" key="3">
    <source>
        <dbReference type="ARBA" id="ARBA00008040"/>
    </source>
</evidence>
<dbReference type="PANTHER" id="PTHR11632">
    <property type="entry name" value="SUCCINATE DEHYDROGENASE 2 FLAVOPROTEIN SUBUNIT"/>
    <property type="match status" value="1"/>
</dbReference>
<dbReference type="FunFam" id="3.90.700.10:FF:000003">
    <property type="entry name" value="Fumarate reductase flavoprotein subunit"/>
    <property type="match status" value="1"/>
</dbReference>
<evidence type="ECO:0000256" key="11">
    <source>
        <dbReference type="ARBA" id="ARBA00049220"/>
    </source>
</evidence>
<keyword evidence="6" id="KW-0285">Flavoprotein</keyword>
<feature type="domain" description="Fumarate reductase/succinate dehydrogenase flavoprotein-like C-terminal" evidence="14">
    <location>
        <begin position="442"/>
        <end position="567"/>
    </location>
</feature>
<gene>
    <name evidence="15" type="ORF">GXY80_11480</name>
</gene>
<comment type="subcellular location">
    <subcellularLocation>
        <location evidence="2">Cell inner membrane</location>
        <topology evidence="2">Peripheral membrane protein</topology>
        <orientation evidence="2">Cytoplasmic side</orientation>
    </subcellularLocation>
</comment>
<evidence type="ECO:0000313" key="15">
    <source>
        <dbReference type="EMBL" id="NLW36081.1"/>
    </source>
</evidence>
<dbReference type="GO" id="GO:0009061">
    <property type="term" value="P:anaerobic respiration"/>
    <property type="evidence" value="ECO:0007669"/>
    <property type="project" value="TreeGrafter"/>
</dbReference>
<dbReference type="Gene3D" id="4.10.80.40">
    <property type="entry name" value="succinate dehydrogenase protein domain"/>
    <property type="match status" value="1"/>
</dbReference>
<dbReference type="GO" id="GO:0008177">
    <property type="term" value="F:succinate dehydrogenase (quinone) activity"/>
    <property type="evidence" value="ECO:0007669"/>
    <property type="project" value="UniProtKB-EC"/>
</dbReference>
<keyword evidence="9" id="KW-0560">Oxidoreductase</keyword>
<evidence type="ECO:0000313" key="16">
    <source>
        <dbReference type="Proteomes" id="UP000777265"/>
    </source>
</evidence>
<dbReference type="InterPro" id="IPR014006">
    <property type="entry name" value="Succ_Dhase_FrdA_Gneg"/>
</dbReference>
<sequence>MLYHDVLIVGGGLAGLRAAVALCDVYDVGLFSKVHPIRSHSIAAQGGINAALANNPDSRDDTPEKHAFDTIKGSDYLADQDAVRIMCGEAPAIVYEMEHWGCPFSRFPDNTIAQRPFGGAGYPRTCFSADLTGHVLLNTLYERSIYKQVRVYPEFVALALVTDGNVCHGAVMLDQVRGEIVPVAAKATLFATGGYGQVYYYSTNALTNTGSGIGIPYKAGIPLKDMEFVQFHPTSLIGTNILMTEGCRGEGGYLLNNKGERFMEKYAPKAMELAPRDIVSRSIQTEIEEGRAFDHELGKYVNLDLRHLGGKKIMERLPGIRRICLDFIGIDPIRDPIPIMPAQHYSMGGIDTNVKAETAVKGFYAAGECACVSVHGANRLGGNSLLDTIVFGKLGSMAIDQYLQGSASKPDERLLAARKREVEEKVKAMAGGGTERPFSILKDLRVTMSRYAGIFRTGDELNHALGVILKLKERYRKVGISSPKLSMNYELIGALELESMLDVSHVIILGALAREESRGAHWRRDFPERRDADWLKHTVATLGKDGEPRINYSDVVISGYTPVERKY</sequence>
<dbReference type="InterPro" id="IPR027477">
    <property type="entry name" value="Succ_DH/fumarate_Rdtase_cat_sf"/>
</dbReference>
<comment type="caution">
    <text evidence="15">The sequence shown here is derived from an EMBL/GenBank/DDBJ whole genome shotgun (WGS) entry which is preliminary data.</text>
</comment>
<name>A0A971M6J3_9BACT</name>